<name>A0A1F5MK37_9BACT</name>
<dbReference type="GO" id="GO:0005737">
    <property type="term" value="C:cytoplasm"/>
    <property type="evidence" value="ECO:0007669"/>
    <property type="project" value="UniProtKB-SubCell"/>
</dbReference>
<dbReference type="Proteomes" id="UP000178017">
    <property type="component" value="Unassembled WGS sequence"/>
</dbReference>
<dbReference type="SUPFAM" id="SSF55681">
    <property type="entry name" value="Class II aaRS and biotin synthetases"/>
    <property type="match status" value="1"/>
</dbReference>
<dbReference type="Pfam" id="PF03129">
    <property type="entry name" value="HGTP_anticodon"/>
    <property type="match status" value="1"/>
</dbReference>
<comment type="caution">
    <text evidence="10">The sequence shown here is derived from an EMBL/GenBank/DDBJ whole genome shotgun (WGS) entry which is preliminary data.</text>
</comment>
<evidence type="ECO:0000256" key="2">
    <source>
        <dbReference type="ARBA" id="ARBA00022741"/>
    </source>
</evidence>
<comment type="similarity">
    <text evidence="1 7">Belongs to the class-II aminoacyl-tRNA synthetase family.</text>
</comment>
<evidence type="ECO:0000256" key="5">
    <source>
        <dbReference type="ARBA" id="ARBA00023146"/>
    </source>
</evidence>
<evidence type="ECO:0000313" key="10">
    <source>
        <dbReference type="EMBL" id="OGE65746.1"/>
    </source>
</evidence>
<dbReference type="Gene3D" id="3.30.930.10">
    <property type="entry name" value="Bira Bifunctional Protein, Domain 2"/>
    <property type="match status" value="1"/>
</dbReference>
<dbReference type="PROSITE" id="PS50862">
    <property type="entry name" value="AA_TRNA_LIGASE_II"/>
    <property type="match status" value="1"/>
</dbReference>
<dbReference type="InterPro" id="IPR015807">
    <property type="entry name" value="His-tRNA-ligase"/>
</dbReference>
<dbReference type="GO" id="GO:0006427">
    <property type="term" value="P:histidyl-tRNA aminoacylation"/>
    <property type="evidence" value="ECO:0007669"/>
    <property type="project" value="UniProtKB-UniRule"/>
</dbReference>
<dbReference type="Pfam" id="PF13393">
    <property type="entry name" value="tRNA-synt_His"/>
    <property type="match status" value="2"/>
</dbReference>
<evidence type="ECO:0000256" key="8">
    <source>
        <dbReference type="PIRSR" id="PIRSR001549-1"/>
    </source>
</evidence>
<dbReference type="GO" id="GO:0004821">
    <property type="term" value="F:histidine-tRNA ligase activity"/>
    <property type="evidence" value="ECO:0007669"/>
    <property type="project" value="UniProtKB-UniRule"/>
</dbReference>
<evidence type="ECO:0000256" key="3">
    <source>
        <dbReference type="ARBA" id="ARBA00022840"/>
    </source>
</evidence>
<keyword evidence="4 7" id="KW-0648">Protein biosynthesis</keyword>
<comment type="subunit">
    <text evidence="7">Homodimer.</text>
</comment>
<dbReference type="PANTHER" id="PTHR11476:SF7">
    <property type="entry name" value="HISTIDINE--TRNA LIGASE"/>
    <property type="match status" value="1"/>
</dbReference>
<dbReference type="EMBL" id="MFDO01000009">
    <property type="protein sequence ID" value="OGE65746.1"/>
    <property type="molecule type" value="Genomic_DNA"/>
</dbReference>
<evidence type="ECO:0000256" key="7">
    <source>
        <dbReference type="HAMAP-Rule" id="MF_00127"/>
    </source>
</evidence>
<dbReference type="GO" id="GO:0005524">
    <property type="term" value="F:ATP binding"/>
    <property type="evidence" value="ECO:0007669"/>
    <property type="project" value="UniProtKB-UniRule"/>
</dbReference>
<evidence type="ECO:0000259" key="9">
    <source>
        <dbReference type="PROSITE" id="PS50862"/>
    </source>
</evidence>
<keyword evidence="5 7" id="KW-0030">Aminoacyl-tRNA synthetase</keyword>
<feature type="binding site" evidence="8">
    <location>
        <position position="128"/>
    </location>
    <ligand>
        <name>L-histidine</name>
        <dbReference type="ChEBI" id="CHEBI:57595"/>
    </ligand>
</feature>
<feature type="binding site" evidence="8">
    <location>
        <position position="114"/>
    </location>
    <ligand>
        <name>L-histidine</name>
        <dbReference type="ChEBI" id="CHEBI:57595"/>
    </ligand>
</feature>
<dbReference type="InterPro" id="IPR045864">
    <property type="entry name" value="aa-tRNA-synth_II/BPL/LPL"/>
</dbReference>
<evidence type="ECO:0000313" key="11">
    <source>
        <dbReference type="Proteomes" id="UP000178017"/>
    </source>
</evidence>
<evidence type="ECO:0000256" key="6">
    <source>
        <dbReference type="ARBA" id="ARBA00047639"/>
    </source>
</evidence>
<keyword evidence="7 10" id="KW-0436">Ligase</keyword>
<evidence type="ECO:0000256" key="4">
    <source>
        <dbReference type="ARBA" id="ARBA00022917"/>
    </source>
</evidence>
<keyword evidence="2 7" id="KW-0547">Nucleotide-binding</keyword>
<feature type="binding site" evidence="8">
    <location>
        <position position="247"/>
    </location>
    <ligand>
        <name>L-histidine</name>
        <dbReference type="ChEBI" id="CHEBI:57595"/>
    </ligand>
</feature>
<accession>A0A1F5MK37</accession>
<dbReference type="HAMAP" id="MF_00127">
    <property type="entry name" value="His_tRNA_synth"/>
    <property type="match status" value="1"/>
</dbReference>
<feature type="binding site" evidence="8">
    <location>
        <begin position="80"/>
        <end position="82"/>
    </location>
    <ligand>
        <name>L-histidine</name>
        <dbReference type="ChEBI" id="CHEBI:57595"/>
    </ligand>
</feature>
<dbReference type="InterPro" id="IPR041715">
    <property type="entry name" value="HisRS-like_core"/>
</dbReference>
<dbReference type="NCBIfam" id="TIGR00442">
    <property type="entry name" value="hisS"/>
    <property type="match status" value="1"/>
</dbReference>
<proteinExistence type="inferred from homology"/>
<comment type="catalytic activity">
    <reaction evidence="6 7">
        <text>tRNA(His) + L-histidine + ATP = L-histidyl-tRNA(His) + AMP + diphosphate + H(+)</text>
        <dbReference type="Rhea" id="RHEA:17313"/>
        <dbReference type="Rhea" id="RHEA-COMP:9665"/>
        <dbReference type="Rhea" id="RHEA-COMP:9689"/>
        <dbReference type="ChEBI" id="CHEBI:15378"/>
        <dbReference type="ChEBI" id="CHEBI:30616"/>
        <dbReference type="ChEBI" id="CHEBI:33019"/>
        <dbReference type="ChEBI" id="CHEBI:57595"/>
        <dbReference type="ChEBI" id="CHEBI:78442"/>
        <dbReference type="ChEBI" id="CHEBI:78527"/>
        <dbReference type="ChEBI" id="CHEBI:456215"/>
        <dbReference type="EC" id="6.1.1.21"/>
    </reaction>
</comment>
<comment type="subcellular location">
    <subcellularLocation>
        <location evidence="7">Cytoplasm</location>
    </subcellularLocation>
</comment>
<sequence>MDKIRLSTPKGFRDFLPPDSLKRKFVLDKIISVFEKFGFDPLETPTLEYAETLRGKYGEEEKLIYQFTSLGGDELALKYDQTVPLARVIAQYGPNGSQKIILPFKRYQLQSAFRGENTQKGRYREFLQCDVDIVGSLSQVADTEILALAYEVYQSLGLEVILKVNDRSLLQDIEPKYLSSIDKLNKIGKDGVLNELGNKGLSTDEATRLLTKINSIKPSEHLQTISNYFNELGYPKEILEFDPTLVRGLNYYTGLIFEVVLKSNLISSSLGGGGRYDNLIGMFANLAVPAVGFSVGLDRTIEALEEAGQINVPSTQVTVLVTIFSKDLAQESANTASLLRAKNINTDLWLDLETKLDKQLKYADQKGIPYAVIIGPEEAENKQFTLKDLIKQTQEKVSLEELVNKLGP</sequence>
<dbReference type="InterPro" id="IPR036621">
    <property type="entry name" value="Anticodon-bd_dom_sf"/>
</dbReference>
<keyword evidence="7" id="KW-0963">Cytoplasm</keyword>
<feature type="binding site" evidence="8">
    <location>
        <position position="132"/>
    </location>
    <ligand>
        <name>L-histidine</name>
        <dbReference type="ChEBI" id="CHEBI:57595"/>
    </ligand>
</feature>
<keyword evidence="3 7" id="KW-0067">ATP-binding</keyword>
<organism evidence="10 11">
    <name type="scientific">Candidatus Daviesbacteria bacterium RIFCSPLOWO2_01_FULL_40_24</name>
    <dbReference type="NCBI Taxonomy" id="1797787"/>
    <lineage>
        <taxon>Bacteria</taxon>
        <taxon>Candidatus Daviesiibacteriota</taxon>
    </lineage>
</organism>
<dbReference type="PANTHER" id="PTHR11476">
    <property type="entry name" value="HISTIDYL-TRNA SYNTHETASE"/>
    <property type="match status" value="1"/>
</dbReference>
<protein>
    <recommendedName>
        <fullName evidence="7">Histidine--tRNA ligase</fullName>
        <ecNumber evidence="7">6.1.1.21</ecNumber>
    </recommendedName>
    <alternativeName>
        <fullName evidence="7">Histidyl-tRNA synthetase</fullName>
        <shortName evidence="7">HisRS</shortName>
    </alternativeName>
</protein>
<dbReference type="InterPro" id="IPR004154">
    <property type="entry name" value="Anticodon-bd"/>
</dbReference>
<dbReference type="FunFam" id="3.40.50.800:FF:000012">
    <property type="entry name" value="Histidine--tRNA ligase, cytoplasmic"/>
    <property type="match status" value="1"/>
</dbReference>
<evidence type="ECO:0000256" key="1">
    <source>
        <dbReference type="ARBA" id="ARBA00008226"/>
    </source>
</evidence>
<gene>
    <name evidence="7" type="primary">hisS</name>
    <name evidence="10" type="ORF">A3B49_02735</name>
</gene>
<reference evidence="10 11" key="1">
    <citation type="journal article" date="2016" name="Nat. Commun.">
        <title>Thousands of microbial genomes shed light on interconnected biogeochemical processes in an aquifer system.</title>
        <authorList>
            <person name="Anantharaman K."/>
            <person name="Brown C.T."/>
            <person name="Hug L.A."/>
            <person name="Sharon I."/>
            <person name="Castelle C.J."/>
            <person name="Probst A.J."/>
            <person name="Thomas B.C."/>
            <person name="Singh A."/>
            <person name="Wilkins M.J."/>
            <person name="Karaoz U."/>
            <person name="Brodie E.L."/>
            <person name="Williams K.H."/>
            <person name="Hubbard S.S."/>
            <person name="Banfield J.F."/>
        </authorList>
    </citation>
    <scope>NUCLEOTIDE SEQUENCE [LARGE SCALE GENOMIC DNA]</scope>
</reference>
<feature type="domain" description="Aminoacyl-transfer RNA synthetases class-II family profile" evidence="9">
    <location>
        <begin position="33"/>
        <end position="313"/>
    </location>
</feature>
<dbReference type="Gene3D" id="3.40.50.800">
    <property type="entry name" value="Anticodon-binding domain"/>
    <property type="match status" value="1"/>
</dbReference>
<dbReference type="PIRSF" id="PIRSF001549">
    <property type="entry name" value="His-tRNA_synth"/>
    <property type="match status" value="1"/>
</dbReference>
<dbReference type="InterPro" id="IPR006195">
    <property type="entry name" value="aa-tRNA-synth_II"/>
</dbReference>
<dbReference type="InterPro" id="IPR004516">
    <property type="entry name" value="HisRS/HisZ"/>
</dbReference>
<dbReference type="CDD" id="cd00773">
    <property type="entry name" value="HisRS-like_core"/>
    <property type="match status" value="1"/>
</dbReference>
<dbReference type="SUPFAM" id="SSF52954">
    <property type="entry name" value="Class II aaRS ABD-related"/>
    <property type="match status" value="1"/>
</dbReference>
<feature type="binding site" evidence="8">
    <location>
        <begin position="251"/>
        <end position="252"/>
    </location>
    <ligand>
        <name>L-histidine</name>
        <dbReference type="ChEBI" id="CHEBI:57595"/>
    </ligand>
</feature>
<dbReference type="EC" id="6.1.1.21" evidence="7"/>
<dbReference type="AlphaFoldDB" id="A0A1F5MK37"/>